<evidence type="ECO:0000256" key="5">
    <source>
        <dbReference type="RuleBase" id="RU000416"/>
    </source>
</evidence>
<comment type="similarity">
    <text evidence="4 5">Belongs to the class I-like SAM-binding methyltransferase superfamily. C5-methyltransferase family.</text>
</comment>
<dbReference type="InterPro" id="IPR003162">
    <property type="entry name" value="TFIID-31"/>
</dbReference>
<dbReference type="Gene3D" id="1.10.20.10">
    <property type="entry name" value="Histone, subunit A"/>
    <property type="match status" value="1"/>
</dbReference>
<keyword evidence="6" id="KW-0175">Coiled coil</keyword>
<dbReference type="InterPro" id="IPR009072">
    <property type="entry name" value="Histone-fold"/>
</dbReference>
<keyword evidence="1 4" id="KW-0489">Methyltransferase</keyword>
<protein>
    <submittedName>
        <fullName evidence="7">Oidioi.mRNA.OKI2018_I69.PAR.g10916.t1.cds</fullName>
    </submittedName>
</protein>
<dbReference type="InterPro" id="IPR029063">
    <property type="entry name" value="SAM-dependent_MTases_sf"/>
</dbReference>
<evidence type="ECO:0000256" key="6">
    <source>
        <dbReference type="SAM" id="Coils"/>
    </source>
</evidence>
<dbReference type="SUPFAM" id="SSF53335">
    <property type="entry name" value="S-adenosyl-L-methionine-dependent methyltransferases"/>
    <property type="match status" value="1"/>
</dbReference>
<dbReference type="Proteomes" id="UP001158576">
    <property type="component" value="Chromosome PAR"/>
</dbReference>
<evidence type="ECO:0000256" key="3">
    <source>
        <dbReference type="ARBA" id="ARBA00022691"/>
    </source>
</evidence>
<gene>
    <name evidence="7" type="ORF">OKIOD_LOCUS2474</name>
</gene>
<evidence type="ECO:0000256" key="1">
    <source>
        <dbReference type="ARBA" id="ARBA00022603"/>
    </source>
</evidence>
<accession>A0ABN7RX25</accession>
<dbReference type="PANTHER" id="PTHR46098:SF1">
    <property type="entry name" value="TRNA (CYTOSINE(38)-C(5))-METHYLTRANSFERASE"/>
    <property type="match status" value="1"/>
</dbReference>
<dbReference type="Pfam" id="PF02291">
    <property type="entry name" value="TFIID-31kDa"/>
    <property type="match status" value="1"/>
</dbReference>
<feature type="coiled-coil region" evidence="6">
    <location>
        <begin position="207"/>
        <end position="234"/>
    </location>
</feature>
<dbReference type="Gene3D" id="3.40.50.150">
    <property type="entry name" value="Vaccinia Virus protein VP39"/>
    <property type="match status" value="1"/>
</dbReference>
<dbReference type="PANTHER" id="PTHR46098">
    <property type="entry name" value="TRNA (CYTOSINE(38)-C(5))-METHYLTRANSFERASE"/>
    <property type="match status" value="1"/>
</dbReference>
<keyword evidence="8" id="KW-1185">Reference proteome</keyword>
<evidence type="ECO:0000256" key="4">
    <source>
        <dbReference type="PROSITE-ProRule" id="PRU01016"/>
    </source>
</evidence>
<dbReference type="Gene3D" id="3.90.120.10">
    <property type="entry name" value="DNA Methylase, subunit A, domain 2"/>
    <property type="match status" value="1"/>
</dbReference>
<evidence type="ECO:0000313" key="8">
    <source>
        <dbReference type="Proteomes" id="UP001158576"/>
    </source>
</evidence>
<proteinExistence type="inferred from homology"/>
<reference evidence="7 8" key="1">
    <citation type="submission" date="2021-04" db="EMBL/GenBank/DDBJ databases">
        <authorList>
            <person name="Bliznina A."/>
        </authorList>
    </citation>
    <scope>NUCLEOTIDE SEQUENCE [LARGE SCALE GENOMIC DNA]</scope>
</reference>
<dbReference type="Pfam" id="PF00145">
    <property type="entry name" value="DNA_methylase"/>
    <property type="match status" value="1"/>
</dbReference>
<organism evidence="7 8">
    <name type="scientific">Oikopleura dioica</name>
    <name type="common">Tunicate</name>
    <dbReference type="NCBI Taxonomy" id="34765"/>
    <lineage>
        <taxon>Eukaryota</taxon>
        <taxon>Metazoa</taxon>
        <taxon>Chordata</taxon>
        <taxon>Tunicata</taxon>
        <taxon>Appendicularia</taxon>
        <taxon>Copelata</taxon>
        <taxon>Oikopleuridae</taxon>
        <taxon>Oikopleura</taxon>
    </lineage>
</organism>
<dbReference type="NCBIfam" id="TIGR00675">
    <property type="entry name" value="dcm"/>
    <property type="match status" value="1"/>
</dbReference>
<dbReference type="PROSITE" id="PS51679">
    <property type="entry name" value="SAM_MT_C5"/>
    <property type="match status" value="1"/>
</dbReference>
<keyword evidence="3 4" id="KW-0949">S-adenosyl-L-methionine</keyword>
<feature type="active site" evidence="4">
    <location>
        <position position="88"/>
    </location>
</feature>
<dbReference type="CDD" id="cd07979">
    <property type="entry name" value="HFD_TAF9"/>
    <property type="match status" value="1"/>
</dbReference>
<evidence type="ECO:0000313" key="7">
    <source>
        <dbReference type="EMBL" id="CAG5085528.1"/>
    </source>
</evidence>
<dbReference type="PRINTS" id="PR00105">
    <property type="entry name" value="C5METTRFRASE"/>
</dbReference>
<dbReference type="InterPro" id="IPR050750">
    <property type="entry name" value="C5-MTase"/>
</dbReference>
<sequence length="592" mass="67895">MPDLKVVELFCGIGGFHAAFEKAKNDLKGAPTEIEYKVLSAMDINNNATSCYKLNHMSMEKDVINTDINAAPWEQTSCYNTLAMSPPCQPFTRNGKQKDKEDPRTKPLLSIIEKIKTSKKKFLPRYIIMENVKFFEKSQTCKDLLAALDSRNFIYRQFLISPTDLGTPNQRARYFLIAKRGKHMKFHFDPYVINWKKKSTGEPESKRQKVEEGTEEIEKDLSDNEEEIADHLKAENEAREIPKASVKMYENMDVFVRHDGPDANSQILGLKIKEKIHSLERYIQDLDFEEEVWKEIYVLTDQLKRRFLNVLDIVRTSSSRSICFTKAYGKYAQGTGSMIDMMEKVDPNDRTKDREPEDFELRYFTEMEVAGLMGFPKDFSFPPDLTTRQRYALLGNSLNVDVAAVLIKLMVLGDDETKLTPEELAELNRLKAEMSGNSKGNKLPTDELAMRAILKDMGVTEYEDRVVQQMLEFSYRYTTEVLEEAKVYSNHARKKQIDLDDVKLAVSNRGDRTGRMPPRIDLLQEMTKSKNSTPLPAIKPFSGPRIPPDRYCLTGVTYKVKDNVENGPKRNASFEDVANGDMMDVDGRSFLV</sequence>
<dbReference type="EMBL" id="OU015568">
    <property type="protein sequence ID" value="CAG5085528.1"/>
    <property type="molecule type" value="Genomic_DNA"/>
</dbReference>
<evidence type="ECO:0000256" key="2">
    <source>
        <dbReference type="ARBA" id="ARBA00022679"/>
    </source>
</evidence>
<keyword evidence="2 4" id="KW-0808">Transferase</keyword>
<dbReference type="InterPro" id="IPR001525">
    <property type="entry name" value="C5_MeTfrase"/>
</dbReference>
<name>A0ABN7RX25_OIKDI</name>
<dbReference type="SUPFAM" id="SSF47113">
    <property type="entry name" value="Histone-fold"/>
    <property type="match status" value="1"/>
</dbReference>